<feature type="transmembrane region" description="Helical" evidence="6">
    <location>
        <begin position="356"/>
        <end position="376"/>
    </location>
</feature>
<dbReference type="Proteomes" id="UP000326553">
    <property type="component" value="Chromosome"/>
</dbReference>
<feature type="transmembrane region" description="Helical" evidence="6">
    <location>
        <begin position="45"/>
        <end position="63"/>
    </location>
</feature>
<dbReference type="Gene3D" id="1.20.1250.20">
    <property type="entry name" value="MFS general substrate transporter like domains"/>
    <property type="match status" value="1"/>
</dbReference>
<dbReference type="InterPro" id="IPR020846">
    <property type="entry name" value="MFS_dom"/>
</dbReference>
<feature type="transmembrane region" description="Helical" evidence="6">
    <location>
        <begin position="236"/>
        <end position="256"/>
    </location>
</feature>
<keyword evidence="4 6" id="KW-1133">Transmembrane helix</keyword>
<name>A0A5J6HDD1_STRAD</name>
<keyword evidence="3 6" id="KW-0812">Transmembrane</keyword>
<reference evidence="8 9" key="1">
    <citation type="submission" date="2017-09" db="EMBL/GenBank/DDBJ databases">
        <authorList>
            <person name="Lee N."/>
            <person name="Cho B.-K."/>
        </authorList>
    </citation>
    <scope>NUCLEOTIDE SEQUENCE [LARGE SCALE GENOMIC DNA]</scope>
    <source>
        <strain evidence="8 9">ATCC 12461</strain>
    </source>
</reference>
<evidence type="ECO:0000256" key="2">
    <source>
        <dbReference type="ARBA" id="ARBA00022475"/>
    </source>
</evidence>
<sequence>MNRRPLYWLMLTLLLVAMSELQTMGMLPDMARSLGASTAAIGAFISIYSFGMAIGGPLIAWALRQVAPKTALLGVVTAYAVLEAAVPLVHNYWWVAALRLLTGTLGGAVFGLTLTMAARLAPSPDRIASSISIVLNGLMLGAVLGLPISHAVATAWNWQTSFVALGGAGLLIALLDLRTLPILPAASAQTTADELQQLRSPRLWSRFLVSLLTIGATYGAFSYFTPLLEQDAGFSSHATTAILFGYGLCTVIGNNLVGRYADRHAVTLLRIGHLVLAGSLVLLALFAHLPWAALPGVLLVGLVGVTMNPALVVRVVEVAGAGNLVNTVHTSVITLGVVVGSAIGGAAISGTGGTTAVAAMWTGAILAILATCALTAQGVARQGNTSLANAGVADTVQTQTRPAGCHVVHGGSPGVGGQAACP</sequence>
<dbReference type="GO" id="GO:0022857">
    <property type="term" value="F:transmembrane transporter activity"/>
    <property type="evidence" value="ECO:0007669"/>
    <property type="project" value="InterPro"/>
</dbReference>
<dbReference type="GO" id="GO:0005886">
    <property type="term" value="C:plasma membrane"/>
    <property type="evidence" value="ECO:0007669"/>
    <property type="project" value="UniProtKB-SubCell"/>
</dbReference>
<feature type="transmembrane region" description="Helical" evidence="6">
    <location>
        <begin position="100"/>
        <end position="121"/>
    </location>
</feature>
<protein>
    <submittedName>
        <fullName evidence="8">MFS transporter</fullName>
    </submittedName>
</protein>
<dbReference type="InterPro" id="IPR036259">
    <property type="entry name" value="MFS_trans_sf"/>
</dbReference>
<feature type="transmembrane region" description="Helical" evidence="6">
    <location>
        <begin position="268"/>
        <end position="287"/>
    </location>
</feature>
<feature type="domain" description="Major facilitator superfamily (MFS) profile" evidence="7">
    <location>
        <begin position="5"/>
        <end position="379"/>
    </location>
</feature>
<feature type="transmembrane region" description="Helical" evidence="6">
    <location>
        <begin position="293"/>
        <end position="316"/>
    </location>
</feature>
<feature type="transmembrane region" description="Helical" evidence="6">
    <location>
        <begin position="328"/>
        <end position="350"/>
    </location>
</feature>
<evidence type="ECO:0000256" key="5">
    <source>
        <dbReference type="ARBA" id="ARBA00023136"/>
    </source>
</evidence>
<evidence type="ECO:0000313" key="8">
    <source>
        <dbReference type="EMBL" id="QEV16274.1"/>
    </source>
</evidence>
<feature type="transmembrane region" description="Helical" evidence="6">
    <location>
        <begin position="133"/>
        <end position="156"/>
    </location>
</feature>
<evidence type="ECO:0000313" key="9">
    <source>
        <dbReference type="Proteomes" id="UP000326553"/>
    </source>
</evidence>
<dbReference type="PANTHER" id="PTHR43124">
    <property type="entry name" value="PURINE EFFLUX PUMP PBUE"/>
    <property type="match status" value="1"/>
</dbReference>
<feature type="transmembrane region" description="Helical" evidence="6">
    <location>
        <begin position="203"/>
        <end position="224"/>
    </location>
</feature>
<dbReference type="AlphaFoldDB" id="A0A5J6HDD1"/>
<dbReference type="OrthoDB" id="9814237at2"/>
<keyword evidence="2" id="KW-1003">Cell membrane</keyword>
<accession>A0A5J6HDD1</accession>
<proteinExistence type="predicted"/>
<dbReference type="KEGG" id="salw:CP975_01020"/>
<evidence type="ECO:0000259" key="7">
    <source>
        <dbReference type="PROSITE" id="PS50850"/>
    </source>
</evidence>
<dbReference type="RefSeq" id="WP_150476463.1">
    <property type="nucleotide sequence ID" value="NZ_CP023695.1"/>
</dbReference>
<dbReference type="InterPro" id="IPR011701">
    <property type="entry name" value="MFS"/>
</dbReference>
<dbReference type="PANTHER" id="PTHR43124:SF8">
    <property type="entry name" value="INNER MEMBRANE TRANSPORT PROTEIN YDHP"/>
    <property type="match status" value="1"/>
</dbReference>
<dbReference type="PROSITE" id="PS50850">
    <property type="entry name" value="MFS"/>
    <property type="match status" value="1"/>
</dbReference>
<organism evidence="8 9">
    <name type="scientific">Streptomyces alboniger</name>
    <dbReference type="NCBI Taxonomy" id="132473"/>
    <lineage>
        <taxon>Bacteria</taxon>
        <taxon>Bacillati</taxon>
        <taxon>Actinomycetota</taxon>
        <taxon>Actinomycetes</taxon>
        <taxon>Kitasatosporales</taxon>
        <taxon>Streptomycetaceae</taxon>
        <taxon>Streptomyces</taxon>
        <taxon>Streptomyces aurantiacus group</taxon>
    </lineage>
</organism>
<dbReference type="EMBL" id="CP023695">
    <property type="protein sequence ID" value="QEV16274.1"/>
    <property type="molecule type" value="Genomic_DNA"/>
</dbReference>
<gene>
    <name evidence="8" type="ORF">CP975_01020</name>
</gene>
<dbReference type="CDD" id="cd17324">
    <property type="entry name" value="MFS_NepI_like"/>
    <property type="match status" value="1"/>
</dbReference>
<evidence type="ECO:0000256" key="3">
    <source>
        <dbReference type="ARBA" id="ARBA00022692"/>
    </source>
</evidence>
<feature type="transmembrane region" description="Helical" evidence="6">
    <location>
        <begin position="70"/>
        <end position="94"/>
    </location>
</feature>
<keyword evidence="5 6" id="KW-0472">Membrane</keyword>
<dbReference type="Pfam" id="PF07690">
    <property type="entry name" value="MFS_1"/>
    <property type="match status" value="1"/>
</dbReference>
<keyword evidence="9" id="KW-1185">Reference proteome</keyword>
<dbReference type="SUPFAM" id="SSF103473">
    <property type="entry name" value="MFS general substrate transporter"/>
    <property type="match status" value="1"/>
</dbReference>
<feature type="transmembrane region" description="Helical" evidence="6">
    <location>
        <begin position="162"/>
        <end position="183"/>
    </location>
</feature>
<dbReference type="InterPro" id="IPR050189">
    <property type="entry name" value="MFS_Efflux_Transporters"/>
</dbReference>
<evidence type="ECO:0000256" key="4">
    <source>
        <dbReference type="ARBA" id="ARBA00022989"/>
    </source>
</evidence>
<comment type="subcellular location">
    <subcellularLocation>
        <location evidence="1">Cell membrane</location>
        <topology evidence="1">Multi-pass membrane protein</topology>
    </subcellularLocation>
</comment>
<evidence type="ECO:0000256" key="1">
    <source>
        <dbReference type="ARBA" id="ARBA00004651"/>
    </source>
</evidence>
<evidence type="ECO:0000256" key="6">
    <source>
        <dbReference type="SAM" id="Phobius"/>
    </source>
</evidence>